<dbReference type="RefSeq" id="WP_149164702.1">
    <property type="nucleotide sequence ID" value="NZ_QOKV01000005.1"/>
</dbReference>
<evidence type="ECO:0000256" key="1">
    <source>
        <dbReference type="ARBA" id="ARBA00023015"/>
    </source>
</evidence>
<dbReference type="AlphaFoldDB" id="A0A6L3B232"/>
<keyword evidence="2" id="KW-0238">DNA-binding</keyword>
<name>A0A6L3B232_AZOBR</name>
<dbReference type="Gene3D" id="1.10.10.10">
    <property type="entry name" value="Winged helix-like DNA-binding domain superfamily/Winged helix DNA-binding domain"/>
    <property type="match status" value="1"/>
</dbReference>
<evidence type="ECO:0000313" key="5">
    <source>
        <dbReference type="EMBL" id="KAA0686129.1"/>
    </source>
</evidence>
<keyword evidence="1" id="KW-0805">Transcription regulation</keyword>
<dbReference type="InterPro" id="IPR036388">
    <property type="entry name" value="WH-like_DNA-bd_sf"/>
</dbReference>
<organism evidence="5 6">
    <name type="scientific">Azospirillum brasilense</name>
    <dbReference type="NCBI Taxonomy" id="192"/>
    <lineage>
        <taxon>Bacteria</taxon>
        <taxon>Pseudomonadati</taxon>
        <taxon>Pseudomonadota</taxon>
        <taxon>Alphaproteobacteria</taxon>
        <taxon>Rhodospirillales</taxon>
        <taxon>Azospirillaceae</taxon>
        <taxon>Azospirillum</taxon>
    </lineage>
</organism>
<evidence type="ECO:0000259" key="4">
    <source>
        <dbReference type="PROSITE" id="PS50987"/>
    </source>
</evidence>
<dbReference type="SMART" id="SM00418">
    <property type="entry name" value="HTH_ARSR"/>
    <property type="match status" value="1"/>
</dbReference>
<sequence>MADLRLDEERAIELAEIFRMLGDPNRLRIAVACLGEPLCVGDVAERVGLSTALVSHHLRVLRAARFLVARKRGKQVFYVATDERVRCILEDMVEHVVEPAADPEEENNG</sequence>
<proteinExistence type="predicted"/>
<dbReference type="PROSITE" id="PS50987">
    <property type="entry name" value="HTH_ARSR_2"/>
    <property type="match status" value="1"/>
</dbReference>
<dbReference type="InterPro" id="IPR018334">
    <property type="entry name" value="ArsR_HTH"/>
</dbReference>
<dbReference type="PANTHER" id="PTHR33154:SF33">
    <property type="entry name" value="TRANSCRIPTIONAL REPRESSOR SDPR"/>
    <property type="match status" value="1"/>
</dbReference>
<dbReference type="InterPro" id="IPR001845">
    <property type="entry name" value="HTH_ArsR_DNA-bd_dom"/>
</dbReference>
<dbReference type="InterPro" id="IPR051081">
    <property type="entry name" value="HTH_MetalResp_TranReg"/>
</dbReference>
<dbReference type="InterPro" id="IPR036390">
    <property type="entry name" value="WH_DNA-bd_sf"/>
</dbReference>
<dbReference type="Proteomes" id="UP000476837">
    <property type="component" value="Unassembled WGS sequence"/>
</dbReference>
<dbReference type="NCBIfam" id="NF033788">
    <property type="entry name" value="HTH_metalloreg"/>
    <property type="match status" value="1"/>
</dbReference>
<gene>
    <name evidence="5" type="ORF">DS837_10520</name>
</gene>
<dbReference type="GO" id="GO:0003677">
    <property type="term" value="F:DNA binding"/>
    <property type="evidence" value="ECO:0007669"/>
    <property type="project" value="UniProtKB-KW"/>
</dbReference>
<dbReference type="GO" id="GO:0003700">
    <property type="term" value="F:DNA-binding transcription factor activity"/>
    <property type="evidence" value="ECO:0007669"/>
    <property type="project" value="InterPro"/>
</dbReference>
<accession>A0A6L3B232</accession>
<keyword evidence="3" id="KW-0804">Transcription</keyword>
<dbReference type="EMBL" id="QOKV01000005">
    <property type="protein sequence ID" value="KAA0686129.1"/>
    <property type="molecule type" value="Genomic_DNA"/>
</dbReference>
<comment type="caution">
    <text evidence="5">The sequence shown here is derived from an EMBL/GenBank/DDBJ whole genome shotgun (WGS) entry which is preliminary data.</text>
</comment>
<dbReference type="PANTHER" id="PTHR33154">
    <property type="entry name" value="TRANSCRIPTIONAL REGULATOR, ARSR FAMILY"/>
    <property type="match status" value="1"/>
</dbReference>
<evidence type="ECO:0000256" key="3">
    <source>
        <dbReference type="ARBA" id="ARBA00023163"/>
    </source>
</evidence>
<protein>
    <submittedName>
        <fullName evidence="5">ArsR family transcriptional regulator</fullName>
    </submittedName>
</protein>
<dbReference type="SUPFAM" id="SSF46785">
    <property type="entry name" value="Winged helix' DNA-binding domain"/>
    <property type="match status" value="1"/>
</dbReference>
<evidence type="ECO:0000313" key="6">
    <source>
        <dbReference type="Proteomes" id="UP000476837"/>
    </source>
</evidence>
<feature type="domain" description="HTH arsR-type" evidence="4">
    <location>
        <begin position="6"/>
        <end position="100"/>
    </location>
</feature>
<evidence type="ECO:0000256" key="2">
    <source>
        <dbReference type="ARBA" id="ARBA00023125"/>
    </source>
</evidence>
<dbReference type="InterPro" id="IPR011991">
    <property type="entry name" value="ArsR-like_HTH"/>
</dbReference>
<dbReference type="PRINTS" id="PR00778">
    <property type="entry name" value="HTHARSR"/>
</dbReference>
<dbReference type="CDD" id="cd00090">
    <property type="entry name" value="HTH_ARSR"/>
    <property type="match status" value="1"/>
</dbReference>
<reference evidence="5 6" key="1">
    <citation type="submission" date="2018-07" db="EMBL/GenBank/DDBJ databases">
        <title>Genome sequence of Roseomonas fauriae ATCC 49958.</title>
        <authorList>
            <person name="Sant'Anna F.H."/>
            <person name="Baldani J.I."/>
            <person name="Zilli J.E."/>
            <person name="Reis V.M."/>
            <person name="Hartmann A."/>
            <person name="Cruz L."/>
            <person name="de Souza E.M."/>
            <person name="de Oliveira Pedrosa F."/>
            <person name="Passaglia L.M.P."/>
        </authorList>
    </citation>
    <scope>NUCLEOTIDE SEQUENCE [LARGE SCALE GENOMIC DNA]</scope>
    <source>
        <strain evidence="5 6">ATCC 49958</strain>
    </source>
</reference>
<dbReference type="Pfam" id="PF01022">
    <property type="entry name" value="HTH_5"/>
    <property type="match status" value="1"/>
</dbReference>
<dbReference type="PROSITE" id="PS00846">
    <property type="entry name" value="HTH_ARSR_1"/>
    <property type="match status" value="1"/>
</dbReference>